<reference evidence="13" key="1">
    <citation type="submission" date="2016-08" db="EMBL/GenBank/DDBJ databases">
        <authorList>
            <person name="Seilhamer J.J."/>
        </authorList>
    </citation>
    <scope>NUCLEOTIDE SEQUENCE</scope>
    <source>
        <strain evidence="13">86-1</strain>
    </source>
</reference>
<proteinExistence type="inferred from homology"/>
<dbReference type="Pfam" id="PF00278">
    <property type="entry name" value="Orn_DAP_Arg_deC"/>
    <property type="match status" value="1"/>
</dbReference>
<dbReference type="InterPro" id="IPR022643">
    <property type="entry name" value="De-COase2_C"/>
</dbReference>
<sequence length="406" mass="45074">MHCQHLLFDPARIPSPCFVLDEIQLLTNAAILNTVQERTGAKILLALKGYAAWATFPLLSRFKGHGPLWGACASSVDEARLAREEFGGEVHSFAAAWNKREVAELLTLTDHIVFNSIAQWREFAPAIEAWNQGRCPDRQIQCGLRINPEHSEGAAEIYNPCAPGSRLGIRRKHFDPTALDGISGLHFHTLCEQGADALERTLAAVEKNFGQWLPRCKWINMGGGHHITKPGYDLDLLCRLLVQWRDRYQAQIYLEPGEAVALDAGWLVATVLDVIEADMPIVILDIGVPCHMPDVIEMPYRPRVTYEHDGVAVQAGEAGQRAWTCRLAGKSCLAGDVAGEYSFDAPLKPGQRLIFEDMAIYSMVKTTTFNGLRLPSIGICGQDADGETDFRMLRQFGYADFKTRLS</sequence>
<keyword evidence="6" id="KW-0745">Spermidine biosynthesis</keyword>
<accession>A0A212L542</accession>
<dbReference type="InterPro" id="IPR029066">
    <property type="entry name" value="PLP-binding_barrel"/>
</dbReference>
<feature type="binding site" evidence="11">
    <location>
        <position position="294"/>
    </location>
    <ligand>
        <name>substrate</name>
    </ligand>
</feature>
<dbReference type="RefSeq" id="WP_179980316.1">
    <property type="nucleotide sequence ID" value="NZ_LT608333.1"/>
</dbReference>
<evidence type="ECO:0000313" key="13">
    <source>
        <dbReference type="EMBL" id="SCM72661.1"/>
    </source>
</evidence>
<dbReference type="CDD" id="cd06829">
    <property type="entry name" value="PLPDE_III_CANSDC"/>
    <property type="match status" value="1"/>
</dbReference>
<feature type="binding site" evidence="11">
    <location>
        <position position="258"/>
    </location>
    <ligand>
        <name>substrate</name>
    </ligand>
</feature>
<dbReference type="GO" id="GO:0009089">
    <property type="term" value="P:lysine biosynthetic process via diaminopimelate"/>
    <property type="evidence" value="ECO:0007669"/>
    <property type="project" value="TreeGrafter"/>
</dbReference>
<dbReference type="InterPro" id="IPR005730">
    <property type="entry name" value="Nsp_de-COase"/>
</dbReference>
<comment type="catalytic activity">
    <reaction evidence="9">
        <text>carboxyspermidine + H(+) = spermidine + CO2</text>
        <dbReference type="Rhea" id="RHEA:34095"/>
        <dbReference type="ChEBI" id="CHEBI:15378"/>
        <dbReference type="ChEBI" id="CHEBI:16526"/>
        <dbReference type="ChEBI" id="CHEBI:57834"/>
        <dbReference type="ChEBI" id="CHEBI:65072"/>
        <dbReference type="EC" id="4.1.1.96"/>
    </reaction>
</comment>
<dbReference type="PANTHER" id="PTHR43727:SF1">
    <property type="entry name" value="CARBOXYNORSPERMIDINE_CARBOXYSPERMIDINE DECARBOXYLASE"/>
    <property type="match status" value="1"/>
</dbReference>
<keyword evidence="7 13" id="KW-0456">Lyase</keyword>
<evidence type="ECO:0000256" key="10">
    <source>
        <dbReference type="ARBA" id="ARBA00047389"/>
    </source>
</evidence>
<evidence type="ECO:0000256" key="5">
    <source>
        <dbReference type="ARBA" id="ARBA00022898"/>
    </source>
</evidence>
<dbReference type="NCBIfam" id="TIGR01047">
    <property type="entry name" value="nspC"/>
    <property type="match status" value="1"/>
</dbReference>
<dbReference type="SUPFAM" id="SSF50621">
    <property type="entry name" value="Alanine racemase C-terminal domain-like"/>
    <property type="match status" value="1"/>
</dbReference>
<evidence type="ECO:0000256" key="11">
    <source>
        <dbReference type="PIRSR" id="PIRSR038941-1"/>
    </source>
</evidence>
<dbReference type="EMBL" id="FMJC01000002">
    <property type="protein sequence ID" value="SCM72661.1"/>
    <property type="molecule type" value="Genomic_DNA"/>
</dbReference>
<dbReference type="AlphaFoldDB" id="A0A212L542"/>
<dbReference type="InterPro" id="IPR009006">
    <property type="entry name" value="Ala_racemase/Decarboxylase_C"/>
</dbReference>
<feature type="domain" description="Orn/DAP/Arg decarboxylase 2 C-terminal" evidence="12">
    <location>
        <begin position="147"/>
        <end position="358"/>
    </location>
</feature>
<evidence type="ECO:0000256" key="8">
    <source>
        <dbReference type="ARBA" id="ARBA00025802"/>
    </source>
</evidence>
<comment type="catalytic activity">
    <reaction evidence="10">
        <text>carboxynorspermidine + H(+) = norspermidine + CO2</text>
        <dbReference type="Rhea" id="RHEA:34099"/>
        <dbReference type="ChEBI" id="CHEBI:15378"/>
        <dbReference type="ChEBI" id="CHEBI:16526"/>
        <dbReference type="ChEBI" id="CHEBI:57920"/>
        <dbReference type="ChEBI" id="CHEBI:65070"/>
        <dbReference type="EC" id="4.1.1.96"/>
    </reaction>
</comment>
<comment type="similarity">
    <text evidence="8">Belongs to the Orn/Lys/Arg decarboxylase class-II family. NspC subfamily.</text>
</comment>
<evidence type="ECO:0000256" key="1">
    <source>
        <dbReference type="ARBA" id="ARBA00001933"/>
    </source>
</evidence>
<name>A0A212L542_9BACT</name>
<organism evidence="13">
    <name type="scientific">uncultured Desulfovibrio sp</name>
    <dbReference type="NCBI Taxonomy" id="167968"/>
    <lineage>
        <taxon>Bacteria</taxon>
        <taxon>Pseudomonadati</taxon>
        <taxon>Thermodesulfobacteriota</taxon>
        <taxon>Desulfovibrionia</taxon>
        <taxon>Desulfovibrionales</taxon>
        <taxon>Desulfovibrionaceae</taxon>
        <taxon>Desulfovibrio</taxon>
        <taxon>environmental samples</taxon>
    </lineage>
</organism>
<evidence type="ECO:0000256" key="3">
    <source>
        <dbReference type="ARBA" id="ARBA00013633"/>
    </source>
</evidence>
<evidence type="ECO:0000256" key="4">
    <source>
        <dbReference type="ARBA" id="ARBA00022793"/>
    </source>
</evidence>
<protein>
    <recommendedName>
        <fullName evidence="3">Carboxynorspermidine/carboxyspermidine decarboxylase</fullName>
        <ecNumber evidence="2">4.1.1.96</ecNumber>
    </recommendedName>
</protein>
<dbReference type="SUPFAM" id="SSF51419">
    <property type="entry name" value="PLP-binding barrel"/>
    <property type="match status" value="1"/>
</dbReference>
<dbReference type="PIRSF" id="PIRSF038941">
    <property type="entry name" value="NspC"/>
    <property type="match status" value="1"/>
</dbReference>
<keyword evidence="5" id="KW-0663">Pyridoxal phosphate</keyword>
<evidence type="ECO:0000256" key="6">
    <source>
        <dbReference type="ARBA" id="ARBA00023066"/>
    </source>
</evidence>
<dbReference type="Gene3D" id="3.20.20.10">
    <property type="entry name" value="Alanine racemase"/>
    <property type="match status" value="1"/>
</dbReference>
<dbReference type="GO" id="GO:0045312">
    <property type="term" value="P:nor-spermidine biosynthetic process"/>
    <property type="evidence" value="ECO:0007669"/>
    <property type="project" value="InterPro"/>
</dbReference>
<evidence type="ECO:0000259" key="12">
    <source>
        <dbReference type="Pfam" id="PF00278"/>
    </source>
</evidence>
<evidence type="ECO:0000256" key="7">
    <source>
        <dbReference type="ARBA" id="ARBA00023239"/>
    </source>
</evidence>
<dbReference type="GO" id="GO:0008836">
    <property type="term" value="F:diaminopimelate decarboxylase activity"/>
    <property type="evidence" value="ECO:0007669"/>
    <property type="project" value="TreeGrafter"/>
</dbReference>
<comment type="cofactor">
    <cofactor evidence="1">
        <name>pyridoxal 5'-phosphate</name>
        <dbReference type="ChEBI" id="CHEBI:597326"/>
    </cofactor>
</comment>
<dbReference type="EC" id="4.1.1.96" evidence="2"/>
<dbReference type="GO" id="GO:0008295">
    <property type="term" value="P:spermidine biosynthetic process"/>
    <property type="evidence" value="ECO:0007669"/>
    <property type="project" value="UniProtKB-KW"/>
</dbReference>
<evidence type="ECO:0000256" key="9">
    <source>
        <dbReference type="ARBA" id="ARBA00047351"/>
    </source>
</evidence>
<keyword evidence="4" id="KW-0210">Decarboxylase</keyword>
<gene>
    <name evidence="13" type="primary">nspC</name>
    <name evidence="13" type="ORF">KL86DES1_20761</name>
</gene>
<dbReference type="PANTHER" id="PTHR43727">
    <property type="entry name" value="DIAMINOPIMELATE DECARBOXYLASE"/>
    <property type="match status" value="1"/>
</dbReference>
<evidence type="ECO:0000256" key="2">
    <source>
        <dbReference type="ARBA" id="ARBA00012259"/>
    </source>
</evidence>
<dbReference type="Gene3D" id="2.40.37.10">
    <property type="entry name" value="Lyase, Ornithine Decarboxylase, Chain A, domain 1"/>
    <property type="match status" value="1"/>
</dbReference>